<evidence type="ECO:0000313" key="5">
    <source>
        <dbReference type="EMBL" id="SMF91596.1"/>
    </source>
</evidence>
<dbReference type="AlphaFoldDB" id="A0A1X7HRQ5"/>
<dbReference type="PANTHER" id="PTHR43280">
    <property type="entry name" value="ARAC-FAMILY TRANSCRIPTIONAL REGULATOR"/>
    <property type="match status" value="1"/>
</dbReference>
<dbReference type="SMART" id="SM00342">
    <property type="entry name" value="HTH_ARAC"/>
    <property type="match status" value="1"/>
</dbReference>
<dbReference type="InterPro" id="IPR018060">
    <property type="entry name" value="HTH_AraC"/>
</dbReference>
<dbReference type="SUPFAM" id="SSF51215">
    <property type="entry name" value="Regulatory protein AraC"/>
    <property type="match status" value="1"/>
</dbReference>
<dbReference type="PRINTS" id="PR00032">
    <property type="entry name" value="HTHARAC"/>
</dbReference>
<name>A0A1X7HRQ5_9BACL</name>
<dbReference type="GO" id="GO:0003700">
    <property type="term" value="F:DNA-binding transcription factor activity"/>
    <property type="evidence" value="ECO:0007669"/>
    <property type="project" value="InterPro"/>
</dbReference>
<organism evidence="5 6">
    <name type="scientific">Paenibacillus uliginis N3/975</name>
    <dbReference type="NCBI Taxonomy" id="1313296"/>
    <lineage>
        <taxon>Bacteria</taxon>
        <taxon>Bacillati</taxon>
        <taxon>Bacillota</taxon>
        <taxon>Bacilli</taxon>
        <taxon>Bacillales</taxon>
        <taxon>Paenibacillaceae</taxon>
        <taxon>Paenibacillus</taxon>
    </lineage>
</organism>
<evidence type="ECO:0000256" key="3">
    <source>
        <dbReference type="ARBA" id="ARBA00023163"/>
    </source>
</evidence>
<evidence type="ECO:0000256" key="2">
    <source>
        <dbReference type="ARBA" id="ARBA00023125"/>
    </source>
</evidence>
<gene>
    <name evidence="5" type="ORF">SAMN05661091_5504</name>
</gene>
<dbReference type="PROSITE" id="PS01124">
    <property type="entry name" value="HTH_ARAC_FAMILY_2"/>
    <property type="match status" value="1"/>
</dbReference>
<proteinExistence type="predicted"/>
<dbReference type="PANTHER" id="PTHR43280:SF30">
    <property type="entry name" value="MMSAB OPERON REGULATORY PROTEIN"/>
    <property type="match status" value="1"/>
</dbReference>
<feature type="domain" description="HTH araC/xylS-type" evidence="4">
    <location>
        <begin position="187"/>
        <end position="285"/>
    </location>
</feature>
<evidence type="ECO:0000256" key="1">
    <source>
        <dbReference type="ARBA" id="ARBA00023015"/>
    </source>
</evidence>
<dbReference type="STRING" id="1313296.SAMN05661091_5504"/>
<keyword evidence="6" id="KW-1185">Reference proteome</keyword>
<reference evidence="5 6" key="1">
    <citation type="submission" date="2017-04" db="EMBL/GenBank/DDBJ databases">
        <authorList>
            <person name="Afonso C.L."/>
            <person name="Miller P.J."/>
            <person name="Scott M.A."/>
            <person name="Spackman E."/>
            <person name="Goraichik I."/>
            <person name="Dimitrov K.M."/>
            <person name="Suarez D.L."/>
            <person name="Swayne D.E."/>
        </authorList>
    </citation>
    <scope>NUCLEOTIDE SEQUENCE [LARGE SCALE GENOMIC DNA]</scope>
    <source>
        <strain evidence="5 6">N3/975</strain>
    </source>
</reference>
<dbReference type="Pfam" id="PF12833">
    <property type="entry name" value="HTH_18"/>
    <property type="match status" value="1"/>
</dbReference>
<keyword evidence="2" id="KW-0238">DNA-binding</keyword>
<protein>
    <submittedName>
        <fullName evidence="5">Transcriptional regulator, AraC family</fullName>
    </submittedName>
</protein>
<dbReference type="EMBL" id="LT840184">
    <property type="protein sequence ID" value="SMF91596.1"/>
    <property type="molecule type" value="Genomic_DNA"/>
</dbReference>
<sequence length="287" mass="32804">MTILHFTVPPLPEYIISGVYEATEGDRHPNRRNIGVFDLLVVRKGCLYVTENGRPFDIDAGSFLILRPDTHHFPTQGCTENTIHYWLHFQTSGGWISGEDGSVPKKDESLELQPFSPNYFTVKVPQFGTLPQPQKAFELLDSLASLVQHGHRIQSLWRQQLLFQELFEQLAAALDTPVSSPSSSCAEQAAAFLREHYREEFKAQTLGENINFHPVYIARCMQKEFGCSPVEYLLRYRIEQAKLLLLQTDQTVSRIAEDVGFNHAAYFTSCFAKQEGLSPRKYRQRFS</sequence>
<evidence type="ECO:0000259" key="4">
    <source>
        <dbReference type="PROSITE" id="PS01124"/>
    </source>
</evidence>
<keyword evidence="1" id="KW-0805">Transcription regulation</keyword>
<dbReference type="InterPro" id="IPR037923">
    <property type="entry name" value="HTH-like"/>
</dbReference>
<evidence type="ECO:0000313" key="6">
    <source>
        <dbReference type="Proteomes" id="UP000192940"/>
    </source>
</evidence>
<dbReference type="InterPro" id="IPR020449">
    <property type="entry name" value="Tscrpt_reg_AraC-type_HTH"/>
</dbReference>
<dbReference type="PROSITE" id="PS00041">
    <property type="entry name" value="HTH_ARAC_FAMILY_1"/>
    <property type="match status" value="1"/>
</dbReference>
<dbReference type="SUPFAM" id="SSF46689">
    <property type="entry name" value="Homeodomain-like"/>
    <property type="match status" value="1"/>
</dbReference>
<dbReference type="RefSeq" id="WP_208916102.1">
    <property type="nucleotide sequence ID" value="NZ_LT840184.1"/>
</dbReference>
<dbReference type="Proteomes" id="UP000192940">
    <property type="component" value="Chromosome I"/>
</dbReference>
<dbReference type="InterPro" id="IPR018062">
    <property type="entry name" value="HTH_AraC-typ_CS"/>
</dbReference>
<keyword evidence="3" id="KW-0804">Transcription</keyword>
<accession>A0A1X7HRQ5</accession>
<dbReference type="InterPro" id="IPR009057">
    <property type="entry name" value="Homeodomain-like_sf"/>
</dbReference>
<dbReference type="GO" id="GO:0043565">
    <property type="term" value="F:sequence-specific DNA binding"/>
    <property type="evidence" value="ECO:0007669"/>
    <property type="project" value="InterPro"/>
</dbReference>
<dbReference type="Gene3D" id="1.10.10.60">
    <property type="entry name" value="Homeodomain-like"/>
    <property type="match status" value="2"/>
</dbReference>